<evidence type="ECO:0000313" key="10">
    <source>
        <dbReference type="Proteomes" id="UP000007967"/>
    </source>
</evidence>
<dbReference type="InterPro" id="IPR006311">
    <property type="entry name" value="TAT_signal"/>
</dbReference>
<proteinExistence type="inferred from homology"/>
<dbReference type="KEGG" id="kfl:Kfla_6864"/>
<keyword evidence="7" id="KW-0732">Signal</keyword>
<dbReference type="SUPFAM" id="SSF52743">
    <property type="entry name" value="Subtilisin-like"/>
    <property type="match status" value="1"/>
</dbReference>
<dbReference type="PROSITE" id="PS51892">
    <property type="entry name" value="SUBTILASE"/>
    <property type="match status" value="1"/>
</dbReference>
<dbReference type="PROSITE" id="PS00138">
    <property type="entry name" value="SUBTILASE_SER"/>
    <property type="match status" value="1"/>
</dbReference>
<feature type="domain" description="Peptidase S8/S53" evidence="8">
    <location>
        <begin position="172"/>
        <end position="455"/>
    </location>
</feature>
<feature type="active site" description="Charge relay system" evidence="5 6">
    <location>
        <position position="222"/>
    </location>
</feature>
<keyword evidence="10" id="KW-1185">Reference proteome</keyword>
<dbReference type="Pfam" id="PF00082">
    <property type="entry name" value="Peptidase_S8"/>
    <property type="match status" value="1"/>
</dbReference>
<dbReference type="AlphaFoldDB" id="D2Q2F8"/>
<dbReference type="Gene3D" id="3.40.50.200">
    <property type="entry name" value="Peptidase S8/S53 domain"/>
    <property type="match status" value="1"/>
</dbReference>
<reference evidence="9 10" key="2">
    <citation type="journal article" date="2010" name="Stand. Genomic Sci.">
        <title>Complete genome sequence of Kribbella flavida type strain (IFO 14399).</title>
        <authorList>
            <person name="Pukall R."/>
            <person name="Lapidus A."/>
            <person name="Glavina Del Rio T."/>
            <person name="Copeland A."/>
            <person name="Tice H."/>
            <person name="Cheng J.-F."/>
            <person name="Lucas S."/>
            <person name="Chen F."/>
            <person name="Nolan M."/>
            <person name="LaButti K."/>
            <person name="Pati A."/>
            <person name="Ivanova N."/>
            <person name="Mavrommatis K."/>
            <person name="Mikhailova N."/>
            <person name="Pitluck S."/>
            <person name="Bruce D."/>
            <person name="Goodwin L."/>
            <person name="Land M."/>
            <person name="Hauser L."/>
            <person name="Chang Y.-J."/>
            <person name="Jeffries C.D."/>
            <person name="Chen A."/>
            <person name="Palaniappan K."/>
            <person name="Chain P."/>
            <person name="Rohde M."/>
            <person name="Goeker M."/>
            <person name="Bristow J."/>
            <person name="Eisen J.A."/>
            <person name="Markowitz V."/>
            <person name="Hugenholtz P."/>
            <person name="Kyrpides N.C."/>
            <person name="Klenk H.-P."/>
            <person name="Brettin T."/>
        </authorList>
    </citation>
    <scope>NUCLEOTIDE SEQUENCE [LARGE SCALE GENOMIC DNA]</scope>
    <source>
        <strain evidence="10">DSM 17836 / JCM 10339 / NBRC 14399</strain>
    </source>
</reference>
<comment type="similarity">
    <text evidence="1 6">Belongs to the peptidase S8 family.</text>
</comment>
<evidence type="ECO:0000256" key="7">
    <source>
        <dbReference type="SAM" id="SignalP"/>
    </source>
</evidence>
<dbReference type="InterPro" id="IPR022398">
    <property type="entry name" value="Peptidase_S8_His-AS"/>
</dbReference>
<sequence>MSRSSRTRRLSAGLAVAALALTAAGAATAAQAAPSAPATTTAAPAAPGVLMNYVVNTKAGKGHAKKVAKAIEAAGGTVVQSYDQIGVLIAQSTNPNFRTAVRSGREGREVQSVGATRTAAVSEGPVGTAKKTVAQRLAADEAAVVPDPREGEQWDMVQIKADQAHRITDGSRQVLVGINDSGVDDAHPDLAPNFDAANSVNCTGNGIPDQTAGGWRPTTSAHGTHVAGTVAAARNGVGIVGVAPGVRIASVKVVNDDGYIYPEYSICGFVWAAERGMDVTNHSYFIDPWQFWCDDNGDQGAVQESVRRAVSFATKKGVLSVAAAGNSNYDLSNKTTDTTSPNDSTAVTRTISNDCLDLPTELPGVITVASTTQARAKSLFSNFGLRTIDVAAPGSSILSTMPGGGYAPMSGTSMASPHVAGVAALMKSTHPWWSPRDLERALWRQADDTACPATPDARCTGTTANNAFYGEGIVDALDAVKRTW</sequence>
<accession>D2Q2F8</accession>
<dbReference type="OrthoDB" id="9813435at2"/>
<keyword evidence="3 6" id="KW-0378">Hydrolase</keyword>
<evidence type="ECO:0000256" key="5">
    <source>
        <dbReference type="PIRSR" id="PIRSR615500-1"/>
    </source>
</evidence>
<evidence type="ECO:0000256" key="4">
    <source>
        <dbReference type="ARBA" id="ARBA00022825"/>
    </source>
</evidence>
<dbReference type="RefSeq" id="WP_012924406.1">
    <property type="nucleotide sequence ID" value="NC_013729.1"/>
</dbReference>
<feature type="signal peptide" evidence="7">
    <location>
        <begin position="1"/>
        <end position="32"/>
    </location>
</feature>
<name>D2Q2F8_KRIFD</name>
<evidence type="ECO:0000313" key="9">
    <source>
        <dbReference type="EMBL" id="ADB35854.1"/>
    </source>
</evidence>
<dbReference type="InterPro" id="IPR050131">
    <property type="entry name" value="Peptidase_S8_subtilisin-like"/>
</dbReference>
<evidence type="ECO:0000256" key="2">
    <source>
        <dbReference type="ARBA" id="ARBA00022670"/>
    </source>
</evidence>
<protein>
    <submittedName>
        <fullName evidence="9">Peptidase S8 and S53 subtilisin kexin sedolisin</fullName>
    </submittedName>
</protein>
<feature type="active site" description="Charge relay system" evidence="5 6">
    <location>
        <position position="180"/>
    </location>
</feature>
<dbReference type="EMBL" id="CP001736">
    <property type="protein sequence ID" value="ADB35854.1"/>
    <property type="molecule type" value="Genomic_DNA"/>
</dbReference>
<dbReference type="eggNOG" id="COG1404">
    <property type="taxonomic scope" value="Bacteria"/>
</dbReference>
<dbReference type="InterPro" id="IPR023828">
    <property type="entry name" value="Peptidase_S8_Ser-AS"/>
</dbReference>
<keyword evidence="2 6" id="KW-0645">Protease</keyword>
<dbReference type="PRINTS" id="PR00723">
    <property type="entry name" value="SUBTILISIN"/>
</dbReference>
<dbReference type="PANTHER" id="PTHR43806">
    <property type="entry name" value="PEPTIDASE S8"/>
    <property type="match status" value="1"/>
</dbReference>
<dbReference type="PROSITE" id="PS00137">
    <property type="entry name" value="SUBTILASE_HIS"/>
    <property type="match status" value="1"/>
</dbReference>
<dbReference type="HOGENOM" id="CLU_011263_17_3_11"/>
<evidence type="ECO:0000256" key="3">
    <source>
        <dbReference type="ARBA" id="ARBA00022801"/>
    </source>
</evidence>
<dbReference type="MEROPS" id="S08.091"/>
<feature type="active site" description="Charge relay system" evidence="5 6">
    <location>
        <position position="413"/>
    </location>
</feature>
<dbReference type="GO" id="GO:0004252">
    <property type="term" value="F:serine-type endopeptidase activity"/>
    <property type="evidence" value="ECO:0007669"/>
    <property type="project" value="UniProtKB-UniRule"/>
</dbReference>
<dbReference type="InterPro" id="IPR000209">
    <property type="entry name" value="Peptidase_S8/S53_dom"/>
</dbReference>
<dbReference type="InterPro" id="IPR015500">
    <property type="entry name" value="Peptidase_S8_subtilisin-rel"/>
</dbReference>
<feature type="chain" id="PRO_5003034912" evidence="7">
    <location>
        <begin position="33"/>
        <end position="484"/>
    </location>
</feature>
<dbReference type="GO" id="GO:0006508">
    <property type="term" value="P:proteolysis"/>
    <property type="evidence" value="ECO:0007669"/>
    <property type="project" value="UniProtKB-KW"/>
</dbReference>
<dbReference type="Proteomes" id="UP000007967">
    <property type="component" value="Chromosome"/>
</dbReference>
<reference evidence="10" key="1">
    <citation type="submission" date="2009-09" db="EMBL/GenBank/DDBJ databases">
        <title>The complete genome of Kribbella flavida DSM 17836.</title>
        <authorList>
            <consortium name="US DOE Joint Genome Institute (JGI-PGF)"/>
            <person name="Lucas S."/>
            <person name="Copeland A."/>
            <person name="Lapidus A."/>
            <person name="Glavina del Rio T."/>
            <person name="Dalin E."/>
            <person name="Tice H."/>
            <person name="Bruce D."/>
            <person name="Goodwin L."/>
            <person name="Pitluck S."/>
            <person name="Kyrpides N."/>
            <person name="Mavromatis K."/>
            <person name="Ivanova N."/>
            <person name="Saunders E."/>
            <person name="Brettin T."/>
            <person name="Detter J.C."/>
            <person name="Han C."/>
            <person name="Larimer F."/>
            <person name="Land M."/>
            <person name="Hauser L."/>
            <person name="Markowitz V."/>
            <person name="Cheng J.-F."/>
            <person name="Hugenholtz P."/>
            <person name="Woyke T."/>
            <person name="Wu D."/>
            <person name="Pukall R."/>
            <person name="Klenk H.-P."/>
            <person name="Eisen J.A."/>
        </authorList>
    </citation>
    <scope>NUCLEOTIDE SEQUENCE [LARGE SCALE GENOMIC DNA]</scope>
    <source>
        <strain evidence="10">DSM 17836 / JCM 10339 / NBRC 14399</strain>
    </source>
</reference>
<dbReference type="PANTHER" id="PTHR43806:SF11">
    <property type="entry name" value="CEREVISIN-RELATED"/>
    <property type="match status" value="1"/>
</dbReference>
<gene>
    <name evidence="9" type="ordered locus">Kfla_6864</name>
</gene>
<dbReference type="STRING" id="479435.Kfla_6864"/>
<dbReference type="InterPro" id="IPR036852">
    <property type="entry name" value="Peptidase_S8/S53_dom_sf"/>
</dbReference>
<evidence type="ECO:0000256" key="1">
    <source>
        <dbReference type="ARBA" id="ARBA00011073"/>
    </source>
</evidence>
<evidence type="ECO:0000259" key="8">
    <source>
        <dbReference type="Pfam" id="PF00082"/>
    </source>
</evidence>
<keyword evidence="4 6" id="KW-0720">Serine protease</keyword>
<evidence type="ECO:0000256" key="6">
    <source>
        <dbReference type="PROSITE-ProRule" id="PRU01240"/>
    </source>
</evidence>
<organism evidence="9 10">
    <name type="scientific">Kribbella flavida (strain DSM 17836 / JCM 10339 / NBRC 14399)</name>
    <dbReference type="NCBI Taxonomy" id="479435"/>
    <lineage>
        <taxon>Bacteria</taxon>
        <taxon>Bacillati</taxon>
        <taxon>Actinomycetota</taxon>
        <taxon>Actinomycetes</taxon>
        <taxon>Propionibacteriales</taxon>
        <taxon>Kribbellaceae</taxon>
        <taxon>Kribbella</taxon>
    </lineage>
</organism>
<dbReference type="PROSITE" id="PS51318">
    <property type="entry name" value="TAT"/>
    <property type="match status" value="1"/>
</dbReference>